<dbReference type="AlphaFoldDB" id="A0A9P8ZXG2"/>
<protein>
    <submittedName>
        <fullName evidence="1">Uncharacterized protein</fullName>
    </submittedName>
</protein>
<evidence type="ECO:0000313" key="1">
    <source>
        <dbReference type="EMBL" id="KAH6654812.1"/>
    </source>
</evidence>
<sequence length="112" mass="12764">MANSTSAYSPLRPQSLYAQTQMQTQICSRKSYTYSWRLLQETAQPSARAQGTVPCIRMRLATNAWVVLRWHTDGRMFQCSCPRPQLPHLKYAVTLLGPQRGLLHPAQLSQKC</sequence>
<gene>
    <name evidence="1" type="ORF">BKA67DRAFT_566279</name>
</gene>
<dbReference type="EMBL" id="JAGPXC010000004">
    <property type="protein sequence ID" value="KAH6654812.1"/>
    <property type="molecule type" value="Genomic_DNA"/>
</dbReference>
<accession>A0A9P8ZXG2</accession>
<dbReference type="Proteomes" id="UP000758603">
    <property type="component" value="Unassembled WGS sequence"/>
</dbReference>
<dbReference type="RefSeq" id="XP_045959082.1">
    <property type="nucleotide sequence ID" value="XM_046102877.1"/>
</dbReference>
<comment type="caution">
    <text evidence="1">The sequence shown here is derived from an EMBL/GenBank/DDBJ whole genome shotgun (WGS) entry which is preliminary data.</text>
</comment>
<proteinExistence type="predicted"/>
<dbReference type="GeneID" id="70131769"/>
<organism evidence="1 2">
    <name type="scientific">Truncatella angustata</name>
    <dbReference type="NCBI Taxonomy" id="152316"/>
    <lineage>
        <taxon>Eukaryota</taxon>
        <taxon>Fungi</taxon>
        <taxon>Dikarya</taxon>
        <taxon>Ascomycota</taxon>
        <taxon>Pezizomycotina</taxon>
        <taxon>Sordariomycetes</taxon>
        <taxon>Xylariomycetidae</taxon>
        <taxon>Amphisphaeriales</taxon>
        <taxon>Sporocadaceae</taxon>
        <taxon>Truncatella</taxon>
    </lineage>
</organism>
<evidence type="ECO:0000313" key="2">
    <source>
        <dbReference type="Proteomes" id="UP000758603"/>
    </source>
</evidence>
<keyword evidence="2" id="KW-1185">Reference proteome</keyword>
<name>A0A9P8ZXG2_9PEZI</name>
<reference evidence="1" key="1">
    <citation type="journal article" date="2021" name="Nat. Commun.">
        <title>Genetic determinants of endophytism in the Arabidopsis root mycobiome.</title>
        <authorList>
            <person name="Mesny F."/>
            <person name="Miyauchi S."/>
            <person name="Thiergart T."/>
            <person name="Pickel B."/>
            <person name="Atanasova L."/>
            <person name="Karlsson M."/>
            <person name="Huettel B."/>
            <person name="Barry K.W."/>
            <person name="Haridas S."/>
            <person name="Chen C."/>
            <person name="Bauer D."/>
            <person name="Andreopoulos W."/>
            <person name="Pangilinan J."/>
            <person name="LaButti K."/>
            <person name="Riley R."/>
            <person name="Lipzen A."/>
            <person name="Clum A."/>
            <person name="Drula E."/>
            <person name="Henrissat B."/>
            <person name="Kohler A."/>
            <person name="Grigoriev I.V."/>
            <person name="Martin F.M."/>
            <person name="Hacquard S."/>
        </authorList>
    </citation>
    <scope>NUCLEOTIDE SEQUENCE</scope>
    <source>
        <strain evidence="1">MPI-SDFR-AT-0073</strain>
    </source>
</reference>